<dbReference type="RefSeq" id="WP_134170990.1">
    <property type="nucleotide sequence ID" value="NZ_SODD01000047.1"/>
</dbReference>
<comment type="similarity">
    <text evidence="1">Belongs to the metallo-dependent hydrolases superfamily. CpsB/CapC family.</text>
</comment>
<dbReference type="GO" id="GO:0004725">
    <property type="term" value="F:protein tyrosine phosphatase activity"/>
    <property type="evidence" value="ECO:0007669"/>
    <property type="project" value="UniProtKB-EC"/>
</dbReference>
<dbReference type="OrthoDB" id="9788539at2"/>
<dbReference type="Proteomes" id="UP000294743">
    <property type="component" value="Unassembled WGS sequence"/>
</dbReference>
<dbReference type="Pfam" id="PF19567">
    <property type="entry name" value="CpsB_CapC"/>
    <property type="match status" value="1"/>
</dbReference>
<gene>
    <name evidence="6" type="ORF">EDD63_1473</name>
</gene>
<evidence type="ECO:0000256" key="5">
    <source>
        <dbReference type="ARBA" id="ARBA00051722"/>
    </source>
</evidence>
<sequence length="239" mass="27453">MIDVHCHILYRVDDASQRSTESLDMLKVAAADGVKVIAATSHIKPPMYENTKADLQHALENVQALIEANHLDIEVILGAENFLNHKSMHLLDEDGFVTYGDYGKYMLVEFAWTKNAMDKPTSYLQRIIDKGFIPVVAHPERYQWVHEDYELVRLWRKMGCLMQVNRTSVLQLDKMQKANEFATRLLEDDLVDCIATDSHAPYAPRLPKLSDVYVYISKHYGEEKAKSYLIDVPQQIISK</sequence>
<evidence type="ECO:0000313" key="7">
    <source>
        <dbReference type="Proteomes" id="UP000294743"/>
    </source>
</evidence>
<proteinExistence type="inferred from homology"/>
<protein>
    <recommendedName>
        <fullName evidence="2">protein-tyrosine-phosphatase</fullName>
        <ecNumber evidence="2">3.1.3.48</ecNumber>
    </recommendedName>
</protein>
<dbReference type="PANTHER" id="PTHR39181:SF1">
    <property type="entry name" value="TYROSINE-PROTEIN PHOSPHATASE YWQE"/>
    <property type="match status" value="1"/>
</dbReference>
<dbReference type="InterPro" id="IPR016195">
    <property type="entry name" value="Pol/histidinol_Pase-like"/>
</dbReference>
<dbReference type="SUPFAM" id="SSF89550">
    <property type="entry name" value="PHP domain-like"/>
    <property type="match status" value="1"/>
</dbReference>
<dbReference type="EC" id="3.1.3.48" evidence="2"/>
<dbReference type="InterPro" id="IPR016667">
    <property type="entry name" value="Caps_polysacc_synth_CpsB/CapC"/>
</dbReference>
<evidence type="ECO:0000256" key="1">
    <source>
        <dbReference type="ARBA" id="ARBA00005750"/>
    </source>
</evidence>
<dbReference type="EMBL" id="SODD01000047">
    <property type="protein sequence ID" value="TDW13143.1"/>
    <property type="molecule type" value="Genomic_DNA"/>
</dbReference>
<dbReference type="PIRSF" id="PIRSF016557">
    <property type="entry name" value="Caps_synth_CpsB"/>
    <property type="match status" value="1"/>
</dbReference>
<organism evidence="6 7">
    <name type="scientific">Breznakia blatticola</name>
    <dbReference type="NCBI Taxonomy" id="1754012"/>
    <lineage>
        <taxon>Bacteria</taxon>
        <taxon>Bacillati</taxon>
        <taxon>Bacillota</taxon>
        <taxon>Erysipelotrichia</taxon>
        <taxon>Erysipelotrichales</taxon>
        <taxon>Erysipelotrichaceae</taxon>
        <taxon>Breznakia</taxon>
    </lineage>
</organism>
<comment type="catalytic activity">
    <reaction evidence="5">
        <text>O-phospho-L-tyrosyl-[protein] + H2O = L-tyrosyl-[protein] + phosphate</text>
        <dbReference type="Rhea" id="RHEA:10684"/>
        <dbReference type="Rhea" id="RHEA-COMP:10136"/>
        <dbReference type="Rhea" id="RHEA-COMP:20101"/>
        <dbReference type="ChEBI" id="CHEBI:15377"/>
        <dbReference type="ChEBI" id="CHEBI:43474"/>
        <dbReference type="ChEBI" id="CHEBI:46858"/>
        <dbReference type="ChEBI" id="CHEBI:61978"/>
        <dbReference type="EC" id="3.1.3.48"/>
    </reaction>
</comment>
<reference evidence="6 7" key="1">
    <citation type="submission" date="2019-03" db="EMBL/GenBank/DDBJ databases">
        <title>Genomic Encyclopedia of Type Strains, Phase IV (KMG-IV): sequencing the most valuable type-strain genomes for metagenomic binning, comparative biology and taxonomic classification.</title>
        <authorList>
            <person name="Goeker M."/>
        </authorList>
    </citation>
    <scope>NUCLEOTIDE SEQUENCE [LARGE SCALE GENOMIC DNA]</scope>
    <source>
        <strain evidence="6 7">DSM 28867</strain>
    </source>
</reference>
<comment type="caution">
    <text evidence="6">The sequence shown here is derived from an EMBL/GenBank/DDBJ whole genome shotgun (WGS) entry which is preliminary data.</text>
</comment>
<dbReference type="Gene3D" id="3.20.20.140">
    <property type="entry name" value="Metal-dependent hydrolases"/>
    <property type="match status" value="1"/>
</dbReference>
<keyword evidence="3" id="KW-0378">Hydrolase</keyword>
<evidence type="ECO:0000256" key="3">
    <source>
        <dbReference type="ARBA" id="ARBA00022801"/>
    </source>
</evidence>
<dbReference type="GO" id="GO:0030145">
    <property type="term" value="F:manganese ion binding"/>
    <property type="evidence" value="ECO:0007669"/>
    <property type="project" value="InterPro"/>
</dbReference>
<name>A0A4R7ZFV4_9FIRM</name>
<dbReference type="PANTHER" id="PTHR39181">
    <property type="entry name" value="TYROSINE-PROTEIN PHOSPHATASE YWQE"/>
    <property type="match status" value="1"/>
</dbReference>
<accession>A0A4R7ZFV4</accession>
<dbReference type="AlphaFoldDB" id="A0A4R7ZFV4"/>
<evidence type="ECO:0000313" key="6">
    <source>
        <dbReference type="EMBL" id="TDW13143.1"/>
    </source>
</evidence>
<evidence type="ECO:0000256" key="4">
    <source>
        <dbReference type="ARBA" id="ARBA00022912"/>
    </source>
</evidence>
<keyword evidence="7" id="KW-1185">Reference proteome</keyword>
<keyword evidence="4" id="KW-0904">Protein phosphatase</keyword>
<evidence type="ECO:0000256" key="2">
    <source>
        <dbReference type="ARBA" id="ARBA00013064"/>
    </source>
</evidence>